<reference evidence="1 2" key="1">
    <citation type="submission" date="2017-09" db="EMBL/GenBank/DDBJ databases">
        <title>Depth-based differentiation of microbial function through sediment-hosted aquifers and enrichment of novel symbionts in the deep terrestrial subsurface.</title>
        <authorList>
            <person name="Probst A.J."/>
            <person name="Ladd B."/>
            <person name="Jarett J.K."/>
            <person name="Geller-Mcgrath D.E."/>
            <person name="Sieber C.M."/>
            <person name="Emerson J.B."/>
            <person name="Anantharaman K."/>
            <person name="Thomas B.C."/>
            <person name="Malmstrom R."/>
            <person name="Stieglmeier M."/>
            <person name="Klingl A."/>
            <person name="Woyke T."/>
            <person name="Ryan C.M."/>
            <person name="Banfield J.F."/>
        </authorList>
    </citation>
    <scope>NUCLEOTIDE SEQUENCE [LARGE SCALE GENOMIC DNA]</scope>
    <source>
        <strain evidence="1">CG22_combo_CG10-13_8_21_14_all_36_13</strain>
    </source>
</reference>
<evidence type="ECO:0000313" key="1">
    <source>
        <dbReference type="EMBL" id="PIP86858.1"/>
    </source>
</evidence>
<dbReference type="SUPFAM" id="SSF53335">
    <property type="entry name" value="S-adenosyl-L-methionine-dependent methyltransferases"/>
    <property type="match status" value="1"/>
</dbReference>
<proteinExistence type="predicted"/>
<name>A0A2H0DYA5_9BACT</name>
<evidence type="ECO:0008006" key="3">
    <source>
        <dbReference type="Google" id="ProtNLM"/>
    </source>
</evidence>
<protein>
    <recommendedName>
        <fullName evidence="3">Sugar O-methyltransferase</fullName>
    </recommendedName>
</protein>
<gene>
    <name evidence="1" type="ORF">COW81_03275</name>
</gene>
<accession>A0A2H0DYA5</accession>
<sequence length="292" mass="34227">MKKYKMLAKIKNKILRLYIGFKKETLVEKNNREEFLNSIKNIQKLDRPDYGGWNSYIKRLHVYISKNDPRSFLRWKPITESMFSSASKCEFDYLITSINNDKLLKAIEETWVGNPPKYKHYKKSSSNFVHTAYNLSQLIDLFKIDVKTLNSIVEFGAGYGCMAKLINNLGFVGKYTIFDIPEFLALQKYYLHSSKIMSNFKFIDKIDKLEAVNPDILISTWSLSESPISLRDKFLKKIGKPKYILIAYQENFNSIDNKKYFETLKGLMSEYEWTNKTISHVPGNYYLLGKKI</sequence>
<comment type="caution">
    <text evidence="1">The sequence shown here is derived from an EMBL/GenBank/DDBJ whole genome shotgun (WGS) entry which is preliminary data.</text>
</comment>
<organism evidence="1 2">
    <name type="scientific">Candidatus Campbellbacteria bacterium CG22_combo_CG10-13_8_21_14_all_36_13</name>
    <dbReference type="NCBI Taxonomy" id="1974529"/>
    <lineage>
        <taxon>Bacteria</taxon>
        <taxon>Candidatus Campbelliibacteriota</taxon>
    </lineage>
</organism>
<evidence type="ECO:0000313" key="2">
    <source>
        <dbReference type="Proteomes" id="UP000231143"/>
    </source>
</evidence>
<dbReference type="Proteomes" id="UP000231143">
    <property type="component" value="Unassembled WGS sequence"/>
</dbReference>
<dbReference type="AlphaFoldDB" id="A0A2H0DYA5"/>
<dbReference type="InterPro" id="IPR029063">
    <property type="entry name" value="SAM-dependent_MTases_sf"/>
</dbReference>
<dbReference type="EMBL" id="PCTT01000044">
    <property type="protein sequence ID" value="PIP86858.1"/>
    <property type="molecule type" value="Genomic_DNA"/>
</dbReference>